<evidence type="ECO:0000313" key="4">
    <source>
        <dbReference type="EMBL" id="ABW00328.1"/>
    </source>
</evidence>
<dbReference type="Pfam" id="PF13191">
    <property type="entry name" value="AAA_16"/>
    <property type="match status" value="1"/>
</dbReference>
<dbReference type="eggNOG" id="COG1474">
    <property type="taxonomic scope" value="Bacteria"/>
</dbReference>
<dbReference type="InterPro" id="IPR016032">
    <property type="entry name" value="Sig_transdc_resp-reg_C-effctor"/>
</dbReference>
<dbReference type="AlphaFoldDB" id="A8M6W0"/>
<dbReference type="PANTHER" id="PTHR16305:SF35">
    <property type="entry name" value="TRANSCRIPTIONAL ACTIVATOR DOMAIN"/>
    <property type="match status" value="1"/>
</dbReference>
<evidence type="ECO:0000256" key="1">
    <source>
        <dbReference type="ARBA" id="ARBA00022741"/>
    </source>
</evidence>
<protein>
    <submittedName>
        <fullName evidence="4">Transcriptional regulator, LuxR family</fullName>
    </submittedName>
</protein>
<evidence type="ECO:0000256" key="2">
    <source>
        <dbReference type="ARBA" id="ARBA00022840"/>
    </source>
</evidence>
<dbReference type="EMBL" id="CP000850">
    <property type="protein sequence ID" value="ABW00328.1"/>
    <property type="molecule type" value="Genomic_DNA"/>
</dbReference>
<dbReference type="PROSITE" id="PS50043">
    <property type="entry name" value="HTH_LUXR_2"/>
    <property type="match status" value="1"/>
</dbReference>
<dbReference type="STRING" id="391037.Sare_4559"/>
<evidence type="ECO:0000259" key="3">
    <source>
        <dbReference type="PROSITE" id="PS50043"/>
    </source>
</evidence>
<keyword evidence="2" id="KW-0067">ATP-binding</keyword>
<dbReference type="SMART" id="SM00421">
    <property type="entry name" value="HTH_LUXR"/>
    <property type="match status" value="1"/>
</dbReference>
<proteinExistence type="predicted"/>
<dbReference type="GO" id="GO:0005737">
    <property type="term" value="C:cytoplasm"/>
    <property type="evidence" value="ECO:0007669"/>
    <property type="project" value="TreeGrafter"/>
</dbReference>
<dbReference type="CDD" id="cd06170">
    <property type="entry name" value="LuxR_C_like"/>
    <property type="match status" value="1"/>
</dbReference>
<dbReference type="GO" id="GO:0006355">
    <property type="term" value="P:regulation of DNA-templated transcription"/>
    <property type="evidence" value="ECO:0007669"/>
    <property type="project" value="InterPro"/>
</dbReference>
<organism evidence="4">
    <name type="scientific">Salinispora arenicola (strain CNS-205)</name>
    <dbReference type="NCBI Taxonomy" id="391037"/>
    <lineage>
        <taxon>Bacteria</taxon>
        <taxon>Bacillati</taxon>
        <taxon>Actinomycetota</taxon>
        <taxon>Actinomycetes</taxon>
        <taxon>Micromonosporales</taxon>
        <taxon>Micromonosporaceae</taxon>
        <taxon>Salinispora</taxon>
    </lineage>
</organism>
<dbReference type="InterPro" id="IPR000792">
    <property type="entry name" value="Tscrpt_reg_LuxR_C"/>
</dbReference>
<name>A8M6W0_SALAI</name>
<dbReference type="PANTHER" id="PTHR16305">
    <property type="entry name" value="TESTICULAR SOLUBLE ADENYLYL CYCLASE"/>
    <property type="match status" value="1"/>
</dbReference>
<gene>
    <name evidence="4" type="ordered locus">Sare_4559</name>
</gene>
<dbReference type="SUPFAM" id="SSF46894">
    <property type="entry name" value="C-terminal effector domain of the bipartite response regulators"/>
    <property type="match status" value="1"/>
</dbReference>
<dbReference type="SUPFAM" id="SSF52540">
    <property type="entry name" value="P-loop containing nucleoside triphosphate hydrolases"/>
    <property type="match status" value="1"/>
</dbReference>
<dbReference type="KEGG" id="saq:Sare_4559"/>
<dbReference type="HOGENOM" id="CLU_006850_1_1_11"/>
<dbReference type="InterPro" id="IPR041664">
    <property type="entry name" value="AAA_16"/>
</dbReference>
<reference evidence="4" key="1">
    <citation type="submission" date="2007-10" db="EMBL/GenBank/DDBJ databases">
        <title>Complete sequence of Salinispora arenicola CNS-205.</title>
        <authorList>
            <consortium name="US DOE Joint Genome Institute"/>
            <person name="Copeland A."/>
            <person name="Lucas S."/>
            <person name="Lapidus A."/>
            <person name="Barry K."/>
            <person name="Glavina del Rio T."/>
            <person name="Dalin E."/>
            <person name="Tice H."/>
            <person name="Pitluck S."/>
            <person name="Foster B."/>
            <person name="Schmutz J."/>
            <person name="Larimer F."/>
            <person name="Land M."/>
            <person name="Hauser L."/>
            <person name="Kyrpides N."/>
            <person name="Ivanova N."/>
            <person name="Jensen P.R."/>
            <person name="Moore B.S."/>
            <person name="Penn K."/>
            <person name="Jenkins C."/>
            <person name="Udwary D."/>
            <person name="Xiang L."/>
            <person name="Gontang E."/>
            <person name="Richardson P."/>
        </authorList>
    </citation>
    <scope>NUCLEOTIDE SEQUENCE [LARGE SCALE GENOMIC DNA]</scope>
    <source>
        <strain evidence="4">CNS-205</strain>
    </source>
</reference>
<dbReference type="GO" id="GO:0003677">
    <property type="term" value="F:DNA binding"/>
    <property type="evidence" value="ECO:0007669"/>
    <property type="project" value="InterPro"/>
</dbReference>
<feature type="domain" description="HTH luxR-type" evidence="3">
    <location>
        <begin position="805"/>
        <end position="871"/>
    </location>
</feature>
<dbReference type="Pfam" id="PF00196">
    <property type="entry name" value="GerE"/>
    <property type="match status" value="1"/>
</dbReference>
<sequence>MVFDLFDELPHPLLERDVETQWIERKLRRLRGGHGGVLAIEGSAGTGRSSLLKLLYQRAAEAGFCVLYARGNEFEGDVPFGAVAQLLEPVLPARMVEESPSVASPALLGRLRSDLLECAGDRRLVLVVDDARWVDVPSLRFLSYLGARAERTPVLLAVALDPADRGSAADWLGSVSTSLETTLLRLAPLSEVATRRLVSVMLGTASSPEFAAACFDATGGNPLLLHEVLAEAAAGRSGSPEEALSGLSRRPPVRVMRQMVRRLQSLPRSSVAVARAVAVLGVAEDPVVVSRTADCPEAEVDDAVTVLVDAEVMTDGPALRFAQPMLRTAVYAGIPAFLRGRLHARAARALAETGAPSEAVAEQLVNVPPAMVPAAGAKELAEPRSRNRRASRHLRPVWGENPVERAAAALEAARTLTLDCQFDRAIAILEAAIADVRDPALSPRLEATAVWIAQLSPSTRGRGRARLDTLERPHLAEKALLDQIWRGTPAEHIGRLTGDLLHRPRIPAGDSTGWSAGLVAAVTLAHFDRLAETRQAVLTLRDAASQTHTTLAGLDLCLRAAVDYQLGDIAGAGDLALQVLSGTDGQRPARMVQAFAGAVRAETLIAQGALDAAAAMVEEPGLIDDCGSDTIAVLPLLRARGHLRIAQDRLEEGLTDLLRGRRAAASLGLTPGAWVGWSSAVTALHRLGRTEEALFMAREELAGARSCGAPAPLAAALRTLGLLTPGPAALPLVEEAAGLMEDFPGQLEKARTQLTYGIMLHRVGKRAAAREQLRMAAGTSGVHGAHVLNRRAIDELRSIEGDTTDRRSRTVLTPQQQRVAELAAEGMQNEEIAQKLFVTVKTVEWHLTQAYRKLGIESRTALSPALAATTLDYAKSA</sequence>
<dbReference type="InterPro" id="IPR027417">
    <property type="entry name" value="P-loop_NTPase"/>
</dbReference>
<keyword evidence="1" id="KW-0547">Nucleotide-binding</keyword>
<accession>A8M6W0</accession>
<dbReference type="OrthoDB" id="3178131at2"/>
<dbReference type="GO" id="GO:0005524">
    <property type="term" value="F:ATP binding"/>
    <property type="evidence" value="ECO:0007669"/>
    <property type="project" value="UniProtKB-KW"/>
</dbReference>
<dbReference type="eggNOG" id="COG2197">
    <property type="taxonomic scope" value="Bacteria"/>
</dbReference>
<dbReference type="InterPro" id="IPR036388">
    <property type="entry name" value="WH-like_DNA-bd_sf"/>
</dbReference>
<dbReference type="Gene3D" id="1.10.10.10">
    <property type="entry name" value="Winged helix-like DNA-binding domain superfamily/Winged helix DNA-binding domain"/>
    <property type="match status" value="1"/>
</dbReference>
<dbReference type="Gene3D" id="3.40.50.300">
    <property type="entry name" value="P-loop containing nucleotide triphosphate hydrolases"/>
    <property type="match status" value="1"/>
</dbReference>
<dbReference type="GO" id="GO:0004016">
    <property type="term" value="F:adenylate cyclase activity"/>
    <property type="evidence" value="ECO:0007669"/>
    <property type="project" value="TreeGrafter"/>
</dbReference>
<dbReference type="PRINTS" id="PR00038">
    <property type="entry name" value="HTHLUXR"/>
</dbReference>